<dbReference type="PANTHER" id="PTHR47977">
    <property type="entry name" value="RAS-RELATED PROTEIN RAB"/>
    <property type="match status" value="1"/>
</dbReference>
<feature type="domain" description="EF-hand" evidence="8">
    <location>
        <begin position="35"/>
        <end position="70"/>
    </location>
</feature>
<feature type="coiled-coil region" evidence="7">
    <location>
        <begin position="213"/>
        <end position="336"/>
    </location>
</feature>
<dbReference type="Pfam" id="PF00071">
    <property type="entry name" value="Ras"/>
    <property type="match status" value="1"/>
</dbReference>
<dbReference type="InterPro" id="IPR001806">
    <property type="entry name" value="Small_GTPase"/>
</dbReference>
<sequence>MDELTTETERLFDLCDRENKGYLTVNDLKVACPQLDDEEIDFIFASLDADRSGRIDRREFLGGFQNALCRGESEGFSGMKRRASVVDIEHDCGTLPRRFDFATVYEGASETENNDSFSLPENIKGSPLSDVAVYNSDSDAYSSIDFSLPCQDEVLLLYEQLQSSGMPQILHRFEKVVGSFCKEIRDQKYENVRLQHVFESERQSYSRRMLEVESEIDQHISNAERKVRDEERRRLCQEKEEMRMQLEQEMMELKNNLLAMQKMEDAIKKESTKGEQTLELKAKLQDLTGENQRLKSNLAESQLELAVIKSELVTIKSEYETRKEEMLSDNEAIMERAKQSENLRRQLRLLYDANKKLHDTNDSLREALDQRTLACKQLNLRTPSPLPFPREVSAHCIPEPRDVYGQTSACSTDEDADSGLSLAIRYDSYCSGDLETECRRTSKTAVPNNNQGFGEADGPPERTFRIVMCGDASVGKSSIVTRIVKGVFTGNLPSTLGVDFQVKNARIDDKNVAIQLWDTAGQERFRSLCKSYFRRADGAILVYDCTMEQTFLGVRDWIQTIKESTLKPIPVLICANKTDLRRQFSGNECRGFVSTEEGRSLALAMGVLFAECSAFDGSDVEEVLLTLTRELMATEDVEVRSAGVILTQKKSSSSCC</sequence>
<dbReference type="CDD" id="cd00154">
    <property type="entry name" value="Rab"/>
    <property type="match status" value="1"/>
</dbReference>
<dbReference type="PRINTS" id="PR00449">
    <property type="entry name" value="RASTRNSFRMNG"/>
</dbReference>
<dbReference type="GO" id="GO:0005525">
    <property type="term" value="F:GTP binding"/>
    <property type="evidence" value="ECO:0007669"/>
    <property type="project" value="UniProtKB-KW"/>
</dbReference>
<dbReference type="AlphaFoldDB" id="F1KZT2"/>
<dbReference type="SMART" id="SM00173">
    <property type="entry name" value="RAS"/>
    <property type="match status" value="1"/>
</dbReference>
<keyword evidence="3" id="KW-0547">Nucleotide-binding</keyword>
<keyword evidence="6" id="KW-0342">GTP-binding</keyword>
<dbReference type="CDD" id="cd00051">
    <property type="entry name" value="EFh"/>
    <property type="match status" value="1"/>
</dbReference>
<evidence type="ECO:0000256" key="3">
    <source>
        <dbReference type="ARBA" id="ARBA00022741"/>
    </source>
</evidence>
<dbReference type="InterPro" id="IPR002048">
    <property type="entry name" value="EF_hand_dom"/>
</dbReference>
<dbReference type="Gene3D" id="1.10.238.10">
    <property type="entry name" value="EF-hand"/>
    <property type="match status" value="1"/>
</dbReference>
<dbReference type="SUPFAM" id="SSF47473">
    <property type="entry name" value="EF-hand"/>
    <property type="match status" value="1"/>
</dbReference>
<dbReference type="EMBL" id="JI168713">
    <property type="protein sequence ID" value="ADY43386.1"/>
    <property type="molecule type" value="mRNA"/>
</dbReference>
<dbReference type="PROSITE" id="PS51419">
    <property type="entry name" value="RAB"/>
    <property type="match status" value="1"/>
</dbReference>
<dbReference type="GO" id="GO:0005737">
    <property type="term" value="C:cytoplasm"/>
    <property type="evidence" value="ECO:0007669"/>
    <property type="project" value="UniProtKB-SubCell"/>
</dbReference>
<dbReference type="PROSITE" id="PS51417">
    <property type="entry name" value="ARF"/>
    <property type="match status" value="1"/>
</dbReference>
<protein>
    <submittedName>
        <fullName evidence="9">Ras and EF-hand domain-containing protein</fullName>
    </submittedName>
</protein>
<evidence type="ECO:0000313" key="9">
    <source>
        <dbReference type="EMBL" id="ADY43386.1"/>
    </source>
</evidence>
<dbReference type="Pfam" id="PF13499">
    <property type="entry name" value="EF-hand_7"/>
    <property type="match status" value="1"/>
</dbReference>
<proteinExistence type="evidence at transcript level"/>
<dbReference type="InterPro" id="IPR027417">
    <property type="entry name" value="P-loop_NTPase"/>
</dbReference>
<dbReference type="NCBIfam" id="TIGR00231">
    <property type="entry name" value="small_GTP"/>
    <property type="match status" value="1"/>
</dbReference>
<evidence type="ECO:0000256" key="4">
    <source>
        <dbReference type="ARBA" id="ARBA00022837"/>
    </source>
</evidence>
<evidence type="ECO:0000259" key="8">
    <source>
        <dbReference type="PROSITE" id="PS50222"/>
    </source>
</evidence>
<accession>F1KZT2</accession>
<dbReference type="InterPro" id="IPR011992">
    <property type="entry name" value="EF-hand-dom_pair"/>
</dbReference>
<dbReference type="InterPro" id="IPR018247">
    <property type="entry name" value="EF_Hand_1_Ca_BS"/>
</dbReference>
<organism evidence="9">
    <name type="scientific">Ascaris suum</name>
    <name type="common">Pig roundworm</name>
    <name type="synonym">Ascaris lumbricoides</name>
    <dbReference type="NCBI Taxonomy" id="6253"/>
    <lineage>
        <taxon>Eukaryota</taxon>
        <taxon>Metazoa</taxon>
        <taxon>Ecdysozoa</taxon>
        <taxon>Nematoda</taxon>
        <taxon>Chromadorea</taxon>
        <taxon>Rhabditida</taxon>
        <taxon>Spirurina</taxon>
        <taxon>Ascaridomorpha</taxon>
        <taxon>Ascaridoidea</taxon>
        <taxon>Ascarididae</taxon>
        <taxon>Ascaris</taxon>
    </lineage>
</organism>
<dbReference type="PROSITE" id="PS51421">
    <property type="entry name" value="RAS"/>
    <property type="match status" value="1"/>
</dbReference>
<dbReference type="SUPFAM" id="SSF52540">
    <property type="entry name" value="P-loop containing nucleoside triphosphate hydrolases"/>
    <property type="match status" value="1"/>
</dbReference>
<keyword evidence="4" id="KW-0106">Calcium</keyword>
<dbReference type="FunFam" id="3.40.50.300:FF:001348">
    <property type="entry name" value="Ras and EF-hand domain-containing protein"/>
    <property type="match status" value="1"/>
</dbReference>
<dbReference type="SMART" id="SM00176">
    <property type="entry name" value="RAN"/>
    <property type="match status" value="1"/>
</dbReference>
<name>F1KZT2_ASCSU</name>
<dbReference type="PROSITE" id="PS50222">
    <property type="entry name" value="EF_HAND_2"/>
    <property type="match status" value="1"/>
</dbReference>
<dbReference type="SMART" id="SM00175">
    <property type="entry name" value="RAB"/>
    <property type="match status" value="1"/>
</dbReference>
<dbReference type="SMART" id="SM00174">
    <property type="entry name" value="RHO"/>
    <property type="match status" value="1"/>
</dbReference>
<dbReference type="PROSITE" id="PS00018">
    <property type="entry name" value="EF_HAND_1"/>
    <property type="match status" value="1"/>
</dbReference>
<evidence type="ECO:0000256" key="1">
    <source>
        <dbReference type="ARBA" id="ARBA00004496"/>
    </source>
</evidence>
<evidence type="ECO:0000256" key="2">
    <source>
        <dbReference type="ARBA" id="ARBA00022490"/>
    </source>
</evidence>
<dbReference type="Gene3D" id="3.40.50.300">
    <property type="entry name" value="P-loop containing nucleotide triphosphate hydrolases"/>
    <property type="match status" value="1"/>
</dbReference>
<evidence type="ECO:0000256" key="6">
    <source>
        <dbReference type="ARBA" id="ARBA00023134"/>
    </source>
</evidence>
<dbReference type="SMART" id="SM00177">
    <property type="entry name" value="ARF"/>
    <property type="match status" value="1"/>
</dbReference>
<evidence type="ECO:0000256" key="7">
    <source>
        <dbReference type="SAM" id="Coils"/>
    </source>
</evidence>
<keyword evidence="5 7" id="KW-0175">Coiled coil</keyword>
<evidence type="ECO:0000256" key="5">
    <source>
        <dbReference type="ARBA" id="ARBA00023054"/>
    </source>
</evidence>
<dbReference type="SMART" id="SM00054">
    <property type="entry name" value="EFh"/>
    <property type="match status" value="2"/>
</dbReference>
<comment type="subcellular location">
    <subcellularLocation>
        <location evidence="1">Cytoplasm</location>
    </subcellularLocation>
</comment>
<reference evidence="9" key="1">
    <citation type="journal article" date="2011" name="Genome Res.">
        <title>Deep small RNA sequencing from the nematode Ascaris reveals conservation, functional diversification, and novel developmental profiles.</title>
        <authorList>
            <person name="Wang J."/>
            <person name="Czech B."/>
            <person name="Crunk A."/>
            <person name="Wallace A."/>
            <person name="Mitreva M."/>
            <person name="Hannon G.J."/>
            <person name="Davis R.E."/>
        </authorList>
    </citation>
    <scope>NUCLEOTIDE SEQUENCE</scope>
</reference>
<dbReference type="InterPro" id="IPR005225">
    <property type="entry name" value="Small_GTP-bd"/>
</dbReference>
<dbReference type="GO" id="GO:0005509">
    <property type="term" value="F:calcium ion binding"/>
    <property type="evidence" value="ECO:0007669"/>
    <property type="project" value="InterPro"/>
</dbReference>
<dbReference type="InterPro" id="IPR050227">
    <property type="entry name" value="Rab"/>
</dbReference>
<dbReference type="GO" id="GO:0003924">
    <property type="term" value="F:GTPase activity"/>
    <property type="evidence" value="ECO:0007669"/>
    <property type="project" value="InterPro"/>
</dbReference>
<keyword evidence="2" id="KW-0963">Cytoplasm</keyword>